<dbReference type="Pfam" id="PF02810">
    <property type="entry name" value="SEC-C"/>
    <property type="match status" value="1"/>
</dbReference>
<reference evidence="1 2" key="1">
    <citation type="submission" date="2019-11" db="EMBL/GenBank/DDBJ databases">
        <title>Draft genome sequences of five Paenibacillus species of dairy origin.</title>
        <authorList>
            <person name="Olajide A.M."/>
            <person name="Chen S."/>
            <person name="Lapointe G."/>
        </authorList>
    </citation>
    <scope>NUCLEOTIDE SEQUENCE [LARGE SCALE GENOMIC DNA]</scope>
    <source>
        <strain evidence="1 2">2CS3</strain>
    </source>
</reference>
<dbReference type="InterPro" id="IPR036915">
    <property type="entry name" value="Cyclin-like_sf"/>
</dbReference>
<evidence type="ECO:0008006" key="3">
    <source>
        <dbReference type="Google" id="ProtNLM"/>
    </source>
</evidence>
<protein>
    <recommendedName>
        <fullName evidence="3">Zinc chelation protein SecC</fullName>
    </recommendedName>
</protein>
<dbReference type="SUPFAM" id="SSF103642">
    <property type="entry name" value="Sec-C motif"/>
    <property type="match status" value="1"/>
</dbReference>
<name>A0A7X2Z9D1_9BACL</name>
<organism evidence="1 2">
    <name type="scientific">Paenibacillus validus</name>
    <dbReference type="NCBI Taxonomy" id="44253"/>
    <lineage>
        <taxon>Bacteria</taxon>
        <taxon>Bacillati</taxon>
        <taxon>Bacillota</taxon>
        <taxon>Bacilli</taxon>
        <taxon>Bacillales</taxon>
        <taxon>Paenibacillaceae</taxon>
        <taxon>Paenibacillus</taxon>
    </lineage>
</organism>
<evidence type="ECO:0000313" key="2">
    <source>
        <dbReference type="Proteomes" id="UP000450917"/>
    </source>
</evidence>
<evidence type="ECO:0000313" key="1">
    <source>
        <dbReference type="EMBL" id="MUG70744.1"/>
    </source>
</evidence>
<dbReference type="Proteomes" id="UP000450917">
    <property type="component" value="Unassembled WGS sequence"/>
</dbReference>
<keyword evidence="2" id="KW-1185">Reference proteome</keyword>
<comment type="caution">
    <text evidence="1">The sequence shown here is derived from an EMBL/GenBank/DDBJ whole genome shotgun (WGS) entry which is preliminary data.</text>
</comment>
<dbReference type="EMBL" id="WNZX01000005">
    <property type="protein sequence ID" value="MUG70744.1"/>
    <property type="molecule type" value="Genomic_DNA"/>
</dbReference>
<dbReference type="SUPFAM" id="SSF47954">
    <property type="entry name" value="Cyclin-like"/>
    <property type="match status" value="1"/>
</dbReference>
<sequence>MRLSINSILGGKQVLKLGRNDRCHCGSGKKYKKCCLEADKTGEQRQLRPAEAAIATPANTGGGDAITIGEVRRLAFTEMNWGNEMYSHLADHLIQQMEPSYEPEHVLEAVSTWNKFSTLRKPVIRKVGAFCAALEYMISEAFGQPTTQNNLAQKYLVSASTVGKKYQELVEFVQEHAAGYSSVSEPRLA</sequence>
<dbReference type="Gene3D" id="3.10.450.50">
    <property type="match status" value="1"/>
</dbReference>
<dbReference type="AlphaFoldDB" id="A0A7X2Z9D1"/>
<accession>A0A7X2Z9D1</accession>
<proteinExistence type="predicted"/>
<dbReference type="InterPro" id="IPR004027">
    <property type="entry name" value="SEC_C_motif"/>
</dbReference>
<gene>
    <name evidence="1" type="ORF">GNP93_08625</name>
</gene>